<keyword evidence="1" id="KW-0004">4Fe-4S</keyword>
<evidence type="ECO:0000256" key="2">
    <source>
        <dbReference type="ARBA" id="ARBA00022723"/>
    </source>
</evidence>
<dbReference type="PROSITE" id="PS51379">
    <property type="entry name" value="4FE4S_FER_2"/>
    <property type="match status" value="3"/>
</dbReference>
<keyword evidence="7" id="KW-1185">Reference proteome</keyword>
<dbReference type="PANTHER" id="PTHR43177">
    <property type="entry name" value="PROTEIN NRFC"/>
    <property type="match status" value="1"/>
</dbReference>
<protein>
    <submittedName>
        <fullName evidence="6">Fe-S-cluster-containing dehydrogenase component</fullName>
    </submittedName>
</protein>
<dbReference type="CDD" id="cd04410">
    <property type="entry name" value="DMSOR_beta-like"/>
    <property type="match status" value="1"/>
</dbReference>
<proteinExistence type="predicted"/>
<dbReference type="Gene3D" id="3.30.70.20">
    <property type="match status" value="3"/>
</dbReference>
<dbReference type="Pfam" id="PF13247">
    <property type="entry name" value="Fer4_11"/>
    <property type="match status" value="1"/>
</dbReference>
<dbReference type="Pfam" id="PF00037">
    <property type="entry name" value="Fer4"/>
    <property type="match status" value="1"/>
</dbReference>
<keyword evidence="3" id="KW-0408">Iron</keyword>
<sequence length="174" mass="18964">MSDHEKILFIDYSRCIGCESCEAACRFVHGQPRINMTRTAGGIMAPVYCRHCESAACVKSCPRGALQRAEDGSVLLNPVLCAGCETKNCILACPFGGIFCPGRMDDAMSKCDLCRTRQAMGMAPACVEICPCGAIHFVTRGEAKALATPEYEAAHRKVMEHVRPVIAPLPRRER</sequence>
<keyword evidence="4" id="KW-0411">Iron-sulfur</keyword>
<evidence type="ECO:0000256" key="3">
    <source>
        <dbReference type="ARBA" id="ARBA00023004"/>
    </source>
</evidence>
<dbReference type="OrthoDB" id="9789030at2"/>
<evidence type="ECO:0000313" key="7">
    <source>
        <dbReference type="Proteomes" id="UP000198324"/>
    </source>
</evidence>
<dbReference type="GO" id="GO:0046872">
    <property type="term" value="F:metal ion binding"/>
    <property type="evidence" value="ECO:0007669"/>
    <property type="project" value="UniProtKB-KW"/>
</dbReference>
<dbReference type="Proteomes" id="UP000198324">
    <property type="component" value="Unassembled WGS sequence"/>
</dbReference>
<gene>
    <name evidence="6" type="ORF">SAMN04488503_3073</name>
</gene>
<evidence type="ECO:0000256" key="1">
    <source>
        <dbReference type="ARBA" id="ARBA00022485"/>
    </source>
</evidence>
<dbReference type="SUPFAM" id="SSF54862">
    <property type="entry name" value="4Fe-4S ferredoxins"/>
    <property type="match status" value="1"/>
</dbReference>
<feature type="domain" description="4Fe-4S ferredoxin-type" evidence="5">
    <location>
        <begin position="40"/>
        <end position="71"/>
    </location>
</feature>
<dbReference type="AlphaFoldDB" id="A0A239CC57"/>
<dbReference type="EMBL" id="FZOC01000007">
    <property type="protein sequence ID" value="SNS17826.1"/>
    <property type="molecule type" value="Genomic_DNA"/>
</dbReference>
<feature type="domain" description="4Fe-4S ferredoxin-type" evidence="5">
    <location>
        <begin position="72"/>
        <end position="103"/>
    </location>
</feature>
<evidence type="ECO:0000259" key="5">
    <source>
        <dbReference type="PROSITE" id="PS51379"/>
    </source>
</evidence>
<evidence type="ECO:0000256" key="4">
    <source>
        <dbReference type="ARBA" id="ARBA00023014"/>
    </source>
</evidence>
<keyword evidence="2" id="KW-0479">Metal-binding</keyword>
<dbReference type="InterPro" id="IPR050954">
    <property type="entry name" value="ET_IronSulfur_Cluster-Binding"/>
</dbReference>
<organism evidence="6 7">
    <name type="scientific">Humidesulfovibrio mexicanus</name>
    <dbReference type="NCBI Taxonomy" id="147047"/>
    <lineage>
        <taxon>Bacteria</taxon>
        <taxon>Pseudomonadati</taxon>
        <taxon>Thermodesulfobacteriota</taxon>
        <taxon>Desulfovibrionia</taxon>
        <taxon>Desulfovibrionales</taxon>
        <taxon>Desulfovibrionaceae</taxon>
        <taxon>Humidesulfovibrio</taxon>
    </lineage>
</organism>
<dbReference type="InterPro" id="IPR017896">
    <property type="entry name" value="4Fe4S_Fe-S-bd"/>
</dbReference>
<evidence type="ECO:0000313" key="6">
    <source>
        <dbReference type="EMBL" id="SNS17826.1"/>
    </source>
</evidence>
<dbReference type="GO" id="GO:0051539">
    <property type="term" value="F:4 iron, 4 sulfur cluster binding"/>
    <property type="evidence" value="ECO:0007669"/>
    <property type="project" value="UniProtKB-KW"/>
</dbReference>
<feature type="domain" description="4Fe-4S ferredoxin-type" evidence="5">
    <location>
        <begin position="6"/>
        <end position="37"/>
    </location>
</feature>
<reference evidence="6 7" key="1">
    <citation type="submission" date="2017-06" db="EMBL/GenBank/DDBJ databases">
        <authorList>
            <person name="Kim H.J."/>
            <person name="Triplett B.A."/>
        </authorList>
    </citation>
    <scope>NUCLEOTIDE SEQUENCE [LARGE SCALE GENOMIC DNA]</scope>
    <source>
        <strain evidence="6 7">DSM 13116</strain>
    </source>
</reference>
<accession>A0A239CC57</accession>
<dbReference type="PANTHER" id="PTHR43177:SF3">
    <property type="entry name" value="PROTEIN NRFC HOMOLOG"/>
    <property type="match status" value="1"/>
</dbReference>
<dbReference type="RefSeq" id="WP_089275260.1">
    <property type="nucleotide sequence ID" value="NZ_FZOC01000007.1"/>
</dbReference>
<name>A0A239CC57_9BACT</name>